<dbReference type="SUPFAM" id="SSF57716">
    <property type="entry name" value="Glucocorticoid receptor-like (DNA-binding domain)"/>
    <property type="match status" value="1"/>
</dbReference>
<dbReference type="InterPro" id="IPR015886">
    <property type="entry name" value="H2TH_FPG"/>
</dbReference>
<dbReference type="FunFam" id="1.10.8.50:FF:000003">
    <property type="entry name" value="Formamidopyrimidine-DNA glycosylase"/>
    <property type="match status" value="1"/>
</dbReference>
<dbReference type="Gene3D" id="3.20.190.10">
    <property type="entry name" value="MutM-like, N-terminal"/>
    <property type="match status" value="1"/>
</dbReference>
<keyword evidence="10 15" id="KW-0234">DNA repair</keyword>
<dbReference type="EC" id="4.2.99.18" evidence="15"/>
<comment type="subunit">
    <text evidence="3 15">Monomer.</text>
</comment>
<evidence type="ECO:0000256" key="6">
    <source>
        <dbReference type="ARBA" id="ARBA00022771"/>
    </source>
</evidence>
<feature type="binding site" evidence="15">
    <location>
        <position position="110"/>
    </location>
    <ligand>
        <name>DNA</name>
        <dbReference type="ChEBI" id="CHEBI:16991"/>
    </ligand>
</feature>
<protein>
    <recommendedName>
        <fullName evidence="15">Formamidopyrimidine-DNA glycosylase</fullName>
        <shortName evidence="15">Fapy-DNA glycosylase</shortName>
        <ecNumber evidence="15">3.2.2.23</ecNumber>
    </recommendedName>
    <alternativeName>
        <fullName evidence="15">DNA-(apurinic or apyrimidinic site) lyase MutM</fullName>
        <shortName evidence="15">AP lyase MutM</shortName>
        <ecNumber evidence="15">4.2.99.18</ecNumber>
    </alternativeName>
</protein>
<dbReference type="InterPro" id="IPR000214">
    <property type="entry name" value="Znf_DNA_glyclase/AP_lyase"/>
</dbReference>
<keyword evidence="9 15" id="KW-0238">DNA-binding</keyword>
<dbReference type="InterPro" id="IPR010979">
    <property type="entry name" value="Ribosomal_uS13-like_H2TH"/>
</dbReference>
<evidence type="ECO:0000259" key="16">
    <source>
        <dbReference type="PROSITE" id="PS51066"/>
    </source>
</evidence>
<keyword evidence="12 15" id="KW-0511">Multifunctional enzyme</keyword>
<reference evidence="18" key="1">
    <citation type="journal article" date="2020" name="mSystems">
        <title>Genome- and Community-Level Interaction Insights into Carbon Utilization and Element Cycling Functions of Hydrothermarchaeota in Hydrothermal Sediment.</title>
        <authorList>
            <person name="Zhou Z."/>
            <person name="Liu Y."/>
            <person name="Xu W."/>
            <person name="Pan J."/>
            <person name="Luo Z.H."/>
            <person name="Li M."/>
        </authorList>
    </citation>
    <scope>NUCLEOTIDE SEQUENCE [LARGE SCALE GENOMIC DNA]</scope>
    <source>
        <strain evidence="18">SpSt-906</strain>
    </source>
</reference>
<evidence type="ECO:0000256" key="7">
    <source>
        <dbReference type="ARBA" id="ARBA00022801"/>
    </source>
</evidence>
<dbReference type="GO" id="GO:0034039">
    <property type="term" value="F:8-oxo-7,8-dihydroguanine DNA N-glycosylase activity"/>
    <property type="evidence" value="ECO:0007669"/>
    <property type="project" value="TreeGrafter"/>
</dbReference>
<dbReference type="NCBIfam" id="TIGR00577">
    <property type="entry name" value="fpg"/>
    <property type="match status" value="1"/>
</dbReference>
<dbReference type="NCBIfam" id="NF002211">
    <property type="entry name" value="PRK01103.1"/>
    <property type="match status" value="1"/>
</dbReference>
<dbReference type="SUPFAM" id="SSF46946">
    <property type="entry name" value="S13-like H2TH domain"/>
    <property type="match status" value="1"/>
</dbReference>
<keyword evidence="11 15" id="KW-0456">Lyase</keyword>
<evidence type="ECO:0000313" key="18">
    <source>
        <dbReference type="EMBL" id="HGE98722.1"/>
    </source>
</evidence>
<dbReference type="PANTHER" id="PTHR22993">
    <property type="entry name" value="FORMAMIDOPYRIMIDINE-DNA GLYCOSYLASE"/>
    <property type="match status" value="1"/>
</dbReference>
<comment type="function">
    <text evidence="15">Involved in base excision repair of DNA damaged by oxidation or by mutagenic agents. Acts as DNA glycosylase that recognizes and removes damaged bases. Has a preference for oxidized purines, such as 7,8-dihydro-8-oxoguanine (8-oxoG). Has AP (apurinic/apyrimidinic) lyase activity and introduces nicks in the DNA strand. Cleaves the DNA backbone by beta-delta elimination to generate a single-strand break at the site of the removed base with both 3'- and 5'-phosphates.</text>
</comment>
<evidence type="ECO:0000256" key="8">
    <source>
        <dbReference type="ARBA" id="ARBA00022833"/>
    </source>
</evidence>
<evidence type="ECO:0000256" key="15">
    <source>
        <dbReference type="HAMAP-Rule" id="MF_00103"/>
    </source>
</evidence>
<keyword evidence="13 15" id="KW-0326">Glycosidase</keyword>
<dbReference type="PROSITE" id="PS51066">
    <property type="entry name" value="ZF_FPG_2"/>
    <property type="match status" value="1"/>
</dbReference>
<keyword evidence="7 15" id="KW-0378">Hydrolase</keyword>
<comment type="catalytic activity">
    <reaction evidence="1 15">
        <text>Hydrolysis of DNA containing ring-opened 7-methylguanine residues, releasing 2,6-diamino-4-hydroxy-5-(N-methyl)formamidopyrimidine.</text>
        <dbReference type="EC" id="3.2.2.23"/>
    </reaction>
</comment>
<evidence type="ECO:0000256" key="14">
    <source>
        <dbReference type="ARBA" id="ARBA00044632"/>
    </source>
</evidence>
<feature type="active site" description="Proton donor; for delta-elimination activity" evidence="15">
    <location>
        <position position="262"/>
    </location>
</feature>
<dbReference type="Pfam" id="PF06831">
    <property type="entry name" value="H2TH"/>
    <property type="match status" value="1"/>
</dbReference>
<dbReference type="HAMAP" id="MF_00103">
    <property type="entry name" value="Fapy_DNA_glycosyl"/>
    <property type="match status" value="1"/>
</dbReference>
<feature type="binding site" evidence="15">
    <location>
        <position position="153"/>
    </location>
    <ligand>
        <name>DNA</name>
        <dbReference type="ChEBI" id="CHEBI:16991"/>
    </ligand>
</feature>
<dbReference type="GO" id="GO:0008270">
    <property type="term" value="F:zinc ion binding"/>
    <property type="evidence" value="ECO:0007669"/>
    <property type="project" value="UniProtKB-UniRule"/>
</dbReference>
<dbReference type="InterPro" id="IPR020629">
    <property type="entry name" value="FPG_Glyclase"/>
</dbReference>
<feature type="active site" description="Schiff-base intermediate with DNA" evidence="15">
    <location>
        <position position="2"/>
    </location>
</feature>
<comment type="caution">
    <text evidence="18">The sequence shown here is derived from an EMBL/GenBank/DDBJ whole genome shotgun (WGS) entry which is preliminary data.</text>
</comment>
<evidence type="ECO:0000256" key="3">
    <source>
        <dbReference type="ARBA" id="ARBA00011245"/>
    </source>
</evidence>
<proteinExistence type="inferred from homology"/>
<evidence type="ECO:0000256" key="9">
    <source>
        <dbReference type="ARBA" id="ARBA00023125"/>
    </source>
</evidence>
<keyword evidence="5 15" id="KW-0227">DNA damage</keyword>
<evidence type="ECO:0000259" key="17">
    <source>
        <dbReference type="PROSITE" id="PS51068"/>
    </source>
</evidence>
<name>A0A7C3UVT1_UNCW3</name>
<feature type="active site" description="Proton donor" evidence="15">
    <location>
        <position position="3"/>
    </location>
</feature>
<dbReference type="InterPro" id="IPR015887">
    <property type="entry name" value="DNA_glyclase_Znf_dom_DNA_BS"/>
</dbReference>
<accession>A0A7C3UVT1</accession>
<dbReference type="InterPro" id="IPR035937">
    <property type="entry name" value="FPG_N"/>
</dbReference>
<sequence>MPELPEVETIKRELAPHLKGEIIREVVIRRKEIVGFPKIQLFKQKVIGKRIKEVERRGKYLILRLSDGSRLIFHLKLSGRLFLIDGEESPKHERIRFLLNQRNLSFVEPRMFGRVFLVEGEVPRVLKGWRELGPEPLSRAFNQSFLREKLRGRKGKIKSLLLDQRIGCGIGNIYADESLFLARINPERTGGSLTQEEIVRLVRAIKKVLRKAIRHKGTTLSDYFRPDGKEGGFQSLLRVKDREGEPCLVCGELIQRIRIGNRSTHLCPRCQR</sequence>
<dbReference type="SUPFAM" id="SSF81624">
    <property type="entry name" value="N-terminal domain of MutM-like DNA repair proteins"/>
    <property type="match status" value="1"/>
</dbReference>
<evidence type="ECO:0000256" key="13">
    <source>
        <dbReference type="ARBA" id="ARBA00023295"/>
    </source>
</evidence>
<evidence type="ECO:0000256" key="12">
    <source>
        <dbReference type="ARBA" id="ARBA00023268"/>
    </source>
</evidence>
<gene>
    <name evidence="15 18" type="primary">mutM</name>
    <name evidence="15" type="synonym">fpg</name>
    <name evidence="18" type="ORF">ENX07_01425</name>
</gene>
<evidence type="ECO:0000256" key="4">
    <source>
        <dbReference type="ARBA" id="ARBA00022723"/>
    </source>
</evidence>
<dbReference type="EMBL" id="DTMQ01000009">
    <property type="protein sequence ID" value="HGE98722.1"/>
    <property type="molecule type" value="Genomic_DNA"/>
</dbReference>
<feature type="active site" description="Proton donor; for beta-elimination activity" evidence="15">
    <location>
        <position position="59"/>
    </location>
</feature>
<dbReference type="SMART" id="SM00898">
    <property type="entry name" value="Fapy_DNA_glyco"/>
    <property type="match status" value="1"/>
</dbReference>
<dbReference type="PROSITE" id="PS01242">
    <property type="entry name" value="ZF_FPG_1"/>
    <property type="match status" value="1"/>
</dbReference>
<comment type="cofactor">
    <cofactor evidence="15">
        <name>Zn(2+)</name>
        <dbReference type="ChEBI" id="CHEBI:29105"/>
    </cofactor>
    <text evidence="15">Binds 1 zinc ion per subunit.</text>
</comment>
<evidence type="ECO:0000256" key="11">
    <source>
        <dbReference type="ARBA" id="ARBA00023239"/>
    </source>
</evidence>
<keyword evidence="6 15" id="KW-0863">Zinc-finger</keyword>
<dbReference type="InterPro" id="IPR012319">
    <property type="entry name" value="FPG_cat"/>
</dbReference>
<evidence type="ECO:0000256" key="5">
    <source>
        <dbReference type="ARBA" id="ARBA00022763"/>
    </source>
</evidence>
<evidence type="ECO:0000256" key="1">
    <source>
        <dbReference type="ARBA" id="ARBA00001668"/>
    </source>
</evidence>
<evidence type="ECO:0000256" key="2">
    <source>
        <dbReference type="ARBA" id="ARBA00009409"/>
    </source>
</evidence>
<dbReference type="PROSITE" id="PS51068">
    <property type="entry name" value="FPG_CAT"/>
    <property type="match status" value="1"/>
</dbReference>
<dbReference type="GO" id="GO:0006284">
    <property type="term" value="P:base-excision repair"/>
    <property type="evidence" value="ECO:0007669"/>
    <property type="project" value="InterPro"/>
</dbReference>
<dbReference type="PANTHER" id="PTHR22993:SF9">
    <property type="entry name" value="FORMAMIDOPYRIMIDINE-DNA GLYCOSYLASE"/>
    <property type="match status" value="1"/>
</dbReference>
<dbReference type="GO" id="GO:0140078">
    <property type="term" value="F:class I DNA-(apurinic or apyrimidinic site) endonuclease activity"/>
    <property type="evidence" value="ECO:0007669"/>
    <property type="project" value="UniProtKB-EC"/>
</dbReference>
<dbReference type="AlphaFoldDB" id="A0A7C3UVT1"/>
<dbReference type="GO" id="GO:0003684">
    <property type="term" value="F:damaged DNA binding"/>
    <property type="evidence" value="ECO:0007669"/>
    <property type="project" value="InterPro"/>
</dbReference>
<comment type="similarity">
    <text evidence="2 15">Belongs to the FPG family.</text>
</comment>
<feature type="domain" description="FPG-type" evidence="16">
    <location>
        <begin position="238"/>
        <end position="272"/>
    </location>
</feature>
<dbReference type="Pfam" id="PF01149">
    <property type="entry name" value="Fapy_DNA_glyco"/>
    <property type="match status" value="1"/>
</dbReference>
<comment type="catalytic activity">
    <reaction evidence="14 15">
        <text>2'-deoxyribonucleotide-(2'-deoxyribose 5'-phosphate)-2'-deoxyribonucleotide-DNA = a 3'-end 2'-deoxyribonucleotide-(2,3-dehydro-2,3-deoxyribose 5'-phosphate)-DNA + a 5'-end 5'-phospho-2'-deoxyribonucleoside-DNA + H(+)</text>
        <dbReference type="Rhea" id="RHEA:66592"/>
        <dbReference type="Rhea" id="RHEA-COMP:13180"/>
        <dbReference type="Rhea" id="RHEA-COMP:16897"/>
        <dbReference type="Rhea" id="RHEA-COMP:17067"/>
        <dbReference type="ChEBI" id="CHEBI:15378"/>
        <dbReference type="ChEBI" id="CHEBI:136412"/>
        <dbReference type="ChEBI" id="CHEBI:157695"/>
        <dbReference type="ChEBI" id="CHEBI:167181"/>
        <dbReference type="EC" id="4.2.99.18"/>
    </reaction>
</comment>
<dbReference type="SMART" id="SM01232">
    <property type="entry name" value="H2TH"/>
    <property type="match status" value="1"/>
</dbReference>
<keyword evidence="8 15" id="KW-0862">Zinc</keyword>
<dbReference type="Gene3D" id="1.10.8.50">
    <property type="match status" value="1"/>
</dbReference>
<dbReference type="CDD" id="cd08966">
    <property type="entry name" value="EcFpg-like_N"/>
    <property type="match status" value="1"/>
</dbReference>
<feature type="binding site" evidence="15">
    <location>
        <position position="92"/>
    </location>
    <ligand>
        <name>DNA</name>
        <dbReference type="ChEBI" id="CHEBI:16991"/>
    </ligand>
</feature>
<keyword evidence="4 15" id="KW-0479">Metal-binding</keyword>
<dbReference type="Pfam" id="PF06827">
    <property type="entry name" value="zf-FPG_IleRS"/>
    <property type="match status" value="1"/>
</dbReference>
<evidence type="ECO:0000256" key="10">
    <source>
        <dbReference type="ARBA" id="ARBA00023204"/>
    </source>
</evidence>
<dbReference type="InterPro" id="IPR010663">
    <property type="entry name" value="Znf_FPG/IleRS"/>
</dbReference>
<feature type="domain" description="Formamidopyrimidine-DNA glycosylase catalytic" evidence="17">
    <location>
        <begin position="2"/>
        <end position="113"/>
    </location>
</feature>
<dbReference type="EC" id="3.2.2.23" evidence="15"/>
<organism evidence="18">
    <name type="scientific">candidate division WOR-3 bacterium</name>
    <dbReference type="NCBI Taxonomy" id="2052148"/>
    <lineage>
        <taxon>Bacteria</taxon>
        <taxon>Bacteria division WOR-3</taxon>
    </lineage>
</organism>